<proteinExistence type="predicted"/>
<dbReference type="EMBL" id="WPHR01000029">
    <property type="protein sequence ID" value="MUZ75387.1"/>
    <property type="molecule type" value="Genomic_DNA"/>
</dbReference>
<reference evidence="1 2" key="1">
    <citation type="submission" date="2019-12" db="EMBL/GenBank/DDBJ databases">
        <title>Whole-genome sequencing of Allorhizobium vitis.</title>
        <authorList>
            <person name="Gan H.M."/>
            <person name="Szegedi E."/>
            <person name="Burr T."/>
            <person name="Savka M.A."/>
        </authorList>
    </citation>
    <scope>NUCLEOTIDE SEQUENCE [LARGE SCALE GENOMIC DNA]</scope>
    <source>
        <strain evidence="1 2">CG516</strain>
    </source>
</reference>
<organism evidence="1 2">
    <name type="scientific">Agrobacterium vitis</name>
    <name type="common">Rhizobium vitis</name>
    <dbReference type="NCBI Taxonomy" id="373"/>
    <lineage>
        <taxon>Bacteria</taxon>
        <taxon>Pseudomonadati</taxon>
        <taxon>Pseudomonadota</taxon>
        <taxon>Alphaproteobacteria</taxon>
        <taxon>Hyphomicrobiales</taxon>
        <taxon>Rhizobiaceae</taxon>
        <taxon>Rhizobium/Agrobacterium group</taxon>
        <taxon>Agrobacterium</taxon>
    </lineage>
</organism>
<comment type="caution">
    <text evidence="1">The sequence shown here is derived from an EMBL/GenBank/DDBJ whole genome shotgun (WGS) entry which is preliminary data.</text>
</comment>
<dbReference type="RefSeq" id="WP_156616114.1">
    <property type="nucleotide sequence ID" value="NZ_WPHR01000029.1"/>
</dbReference>
<dbReference type="Gene3D" id="1.10.10.60">
    <property type="entry name" value="Homeodomain-like"/>
    <property type="match status" value="1"/>
</dbReference>
<evidence type="ECO:0000313" key="1">
    <source>
        <dbReference type="EMBL" id="MUZ75387.1"/>
    </source>
</evidence>
<gene>
    <name evidence="1" type="ORF">GOZ90_22135</name>
</gene>
<dbReference type="GO" id="GO:0006313">
    <property type="term" value="P:DNA transposition"/>
    <property type="evidence" value="ECO:0007669"/>
    <property type="project" value="InterPro"/>
</dbReference>
<dbReference type="Pfam" id="PF01527">
    <property type="entry name" value="HTH_Tnp_1"/>
    <property type="match status" value="1"/>
</dbReference>
<protein>
    <submittedName>
        <fullName evidence="1">Transposase</fullName>
    </submittedName>
</protein>
<dbReference type="GO" id="GO:0004803">
    <property type="term" value="F:transposase activity"/>
    <property type="evidence" value="ECO:0007669"/>
    <property type="project" value="InterPro"/>
</dbReference>
<dbReference type="InterPro" id="IPR010921">
    <property type="entry name" value="Trp_repressor/repl_initiator"/>
</dbReference>
<dbReference type="GO" id="GO:0043565">
    <property type="term" value="F:sequence-specific DNA binding"/>
    <property type="evidence" value="ECO:0007669"/>
    <property type="project" value="InterPro"/>
</dbReference>
<dbReference type="AlphaFoldDB" id="A0A6L6VMI1"/>
<dbReference type="PANTHER" id="PTHR37936:SF3">
    <property type="entry name" value="TRANSPOSASE INSC FOR INSERTION ELEMENT IS2A-RELATED"/>
    <property type="match status" value="1"/>
</dbReference>
<accession>A0A6L6VMI1</accession>
<dbReference type="SUPFAM" id="SSF48295">
    <property type="entry name" value="TrpR-like"/>
    <property type="match status" value="1"/>
</dbReference>
<dbReference type="InterPro" id="IPR002514">
    <property type="entry name" value="Transposase_8"/>
</dbReference>
<dbReference type="Proteomes" id="UP000477951">
    <property type="component" value="Unassembled WGS sequence"/>
</dbReference>
<dbReference type="NCBIfam" id="NF047595">
    <property type="entry name" value="IS66_ISRel24_TnpA"/>
    <property type="match status" value="1"/>
</dbReference>
<dbReference type="PANTHER" id="PTHR37936">
    <property type="entry name" value="TRANSPOSASE INSC FOR INSERTION ELEMENT IS2A-RELATED"/>
    <property type="match status" value="1"/>
</dbReference>
<name>A0A6L6VMI1_AGRVI</name>
<sequence>MDRHKDSFRTPVSRLEIIDTGRRRRFTAEAKFKILEEGFSGDGRQVSATAEKHGVSRSQLYRWRQLAQSGSLCRNRIEGFVPAVITPDVPAPVSAPSTPVVGSGRMEVLSTNGRRVIVDREVDVDALLRILRGLETLR</sequence>
<evidence type="ECO:0000313" key="2">
    <source>
        <dbReference type="Proteomes" id="UP000477951"/>
    </source>
</evidence>